<feature type="domain" description="VanZ-like" evidence="2">
    <location>
        <begin position="43"/>
        <end position="109"/>
    </location>
</feature>
<name>A0A7S7NKB7_PALFE</name>
<dbReference type="InterPro" id="IPR006976">
    <property type="entry name" value="VanZ-like"/>
</dbReference>
<dbReference type="Pfam" id="PF04892">
    <property type="entry name" value="VanZ"/>
    <property type="match status" value="1"/>
</dbReference>
<evidence type="ECO:0000256" key="1">
    <source>
        <dbReference type="SAM" id="Phobius"/>
    </source>
</evidence>
<evidence type="ECO:0000259" key="2">
    <source>
        <dbReference type="Pfam" id="PF04892"/>
    </source>
</evidence>
<feature type="transmembrane region" description="Helical" evidence="1">
    <location>
        <begin position="62"/>
        <end position="79"/>
    </location>
</feature>
<dbReference type="RefSeq" id="WP_194446888.1">
    <property type="nucleotide sequence ID" value="NZ_CP063849.1"/>
</dbReference>
<evidence type="ECO:0000313" key="3">
    <source>
        <dbReference type="EMBL" id="QOY85218.1"/>
    </source>
</evidence>
<organism evidence="3 4">
    <name type="scientific">Paludibaculum fermentans</name>
    <dbReference type="NCBI Taxonomy" id="1473598"/>
    <lineage>
        <taxon>Bacteria</taxon>
        <taxon>Pseudomonadati</taxon>
        <taxon>Acidobacteriota</taxon>
        <taxon>Terriglobia</taxon>
        <taxon>Bryobacterales</taxon>
        <taxon>Bryobacteraceae</taxon>
        <taxon>Paludibaculum</taxon>
    </lineage>
</organism>
<proteinExistence type="predicted"/>
<keyword evidence="1" id="KW-1133">Transmembrane helix</keyword>
<sequence length="121" mass="13192">MTSKQRRLLWALWIFLGLLGTAYSLLPGPLASQIREGGSADHAIAFTAWGLLGGIVARRHQVLPTAIAMLAVGIFIELAQRAIPGRASEWIDLFEDCSGILLGMGAVLLYHRFRPARPTPE</sequence>
<keyword evidence="1" id="KW-0472">Membrane</keyword>
<dbReference type="Proteomes" id="UP000593892">
    <property type="component" value="Chromosome"/>
</dbReference>
<keyword evidence="1" id="KW-0812">Transmembrane</keyword>
<reference evidence="3 4" key="1">
    <citation type="submission" date="2020-10" db="EMBL/GenBank/DDBJ databases">
        <title>Complete genome sequence of Paludibaculum fermentans P105T, a facultatively anaerobic acidobacterium capable of dissimilatory Fe(III) reduction.</title>
        <authorList>
            <person name="Dedysh S.N."/>
            <person name="Beletsky A.V."/>
            <person name="Kulichevskaya I.S."/>
            <person name="Mardanov A.V."/>
            <person name="Ravin N.V."/>
        </authorList>
    </citation>
    <scope>NUCLEOTIDE SEQUENCE [LARGE SCALE GENOMIC DNA]</scope>
    <source>
        <strain evidence="3 4">P105</strain>
    </source>
</reference>
<accession>A0A7S7NKB7</accession>
<gene>
    <name evidence="3" type="ORF">IRI77_20500</name>
</gene>
<dbReference type="AlphaFoldDB" id="A0A7S7NKB7"/>
<protein>
    <submittedName>
        <fullName evidence="3">VanZ family protein</fullName>
    </submittedName>
</protein>
<evidence type="ECO:0000313" key="4">
    <source>
        <dbReference type="Proteomes" id="UP000593892"/>
    </source>
</evidence>
<dbReference type="KEGG" id="pfer:IRI77_20500"/>
<keyword evidence="4" id="KW-1185">Reference proteome</keyword>
<dbReference type="EMBL" id="CP063849">
    <property type="protein sequence ID" value="QOY85218.1"/>
    <property type="molecule type" value="Genomic_DNA"/>
</dbReference>